<dbReference type="EMBL" id="BOMN01000056">
    <property type="protein sequence ID" value="GIE21319.1"/>
    <property type="molecule type" value="Genomic_DNA"/>
</dbReference>
<feature type="transmembrane region" description="Helical" evidence="2">
    <location>
        <begin position="46"/>
        <end position="70"/>
    </location>
</feature>
<evidence type="ECO:0000313" key="4">
    <source>
        <dbReference type="Proteomes" id="UP000603200"/>
    </source>
</evidence>
<evidence type="ECO:0000256" key="2">
    <source>
        <dbReference type="SAM" id="Phobius"/>
    </source>
</evidence>
<accession>A0ABQ3ZRV7</accession>
<keyword evidence="4" id="KW-1185">Reference proteome</keyword>
<feature type="coiled-coil region" evidence="1">
    <location>
        <begin position="183"/>
        <end position="217"/>
    </location>
</feature>
<comment type="caution">
    <text evidence="3">The sequence shown here is derived from an EMBL/GenBank/DDBJ whole genome shotgun (WGS) entry which is preliminary data.</text>
</comment>
<name>A0ABQ3ZRV7_9ACTN</name>
<keyword evidence="2" id="KW-1133">Transmembrane helix</keyword>
<evidence type="ECO:0000256" key="1">
    <source>
        <dbReference type="SAM" id="Coils"/>
    </source>
</evidence>
<keyword evidence="1" id="KW-0175">Coiled coil</keyword>
<dbReference type="Pfam" id="PF14362">
    <property type="entry name" value="DUF4407"/>
    <property type="match status" value="1"/>
</dbReference>
<proteinExistence type="predicted"/>
<keyword evidence="2" id="KW-0472">Membrane</keyword>
<evidence type="ECO:0000313" key="3">
    <source>
        <dbReference type="EMBL" id="GIE21319.1"/>
    </source>
</evidence>
<feature type="transmembrane region" description="Helical" evidence="2">
    <location>
        <begin position="310"/>
        <end position="334"/>
    </location>
</feature>
<reference evidence="3 4" key="1">
    <citation type="submission" date="2021-01" db="EMBL/GenBank/DDBJ databases">
        <title>Whole genome shotgun sequence of Actinoplanes humidus NBRC 14915.</title>
        <authorList>
            <person name="Komaki H."/>
            <person name="Tamura T."/>
        </authorList>
    </citation>
    <scope>NUCLEOTIDE SEQUENCE [LARGE SCALE GENOMIC DNA]</scope>
    <source>
        <strain evidence="3 4">NBRC 14915</strain>
    </source>
</reference>
<dbReference type="Proteomes" id="UP000603200">
    <property type="component" value="Unassembled WGS sequence"/>
</dbReference>
<keyword evidence="2" id="KW-0812">Transmembrane</keyword>
<feature type="transmembrane region" description="Helical" evidence="2">
    <location>
        <begin position="82"/>
        <end position="106"/>
    </location>
</feature>
<evidence type="ECO:0008006" key="5">
    <source>
        <dbReference type="Google" id="ProtNLM"/>
    </source>
</evidence>
<protein>
    <recommendedName>
        <fullName evidence="5">DUF4407 domain-containing protein</fullName>
    </recommendedName>
</protein>
<organism evidence="3 4">
    <name type="scientific">Winogradskya humida</name>
    <dbReference type="NCBI Taxonomy" id="113566"/>
    <lineage>
        <taxon>Bacteria</taxon>
        <taxon>Bacillati</taxon>
        <taxon>Actinomycetota</taxon>
        <taxon>Actinomycetes</taxon>
        <taxon>Micromonosporales</taxon>
        <taxon>Micromonosporaceae</taxon>
        <taxon>Winogradskya</taxon>
    </lineage>
</organism>
<dbReference type="InterPro" id="IPR025519">
    <property type="entry name" value="DUF4407"/>
</dbReference>
<sequence length="452" mass="49689">MVRVYPDPVVSPASHAVMGKTRLMRRLLLRIANVNPDSVTTHSDRVLYGSIGVFILLYFVYATAGGAAFVDASANYTHPWWQWLIGPLVAFGVIAYDRAVVGRVAINYNRLESADPDDLLRHPTLGLYAGRVCMALLFAVIITEPLMLARYQGEIDARLNEVHNQQISQIEENGAIATYDARLQELKKQSESEDGAVQALNRRAAEKRSDARKLYAQALADSEGDGVSRKAGCPAGGFCDTLVERSRGLDVEAARLDKQAAALQKTQEAARTARTAEETDLTAKINEQRTANANAIRADAGFGARTKAMWYLVSTDFWGIGVFYVGIALLLVALDCAAVGLKVVSHGNAYERTEARIARGHEHEATIGYEQGLRDARRFVEATSRVMAESIGKASRDHDLNDIALERARTRLFETVTHAPLPPLPPIPLIERHPAATRRDTLRAEVGSQRFE</sequence>
<gene>
    <name evidence="3" type="ORF">Ahu01nite_044210</name>
</gene>